<organism evidence="3 4">
    <name type="scientific">Hassallia byssoidea VB512170</name>
    <dbReference type="NCBI Taxonomy" id="1304833"/>
    <lineage>
        <taxon>Bacteria</taxon>
        <taxon>Bacillati</taxon>
        <taxon>Cyanobacteriota</taxon>
        <taxon>Cyanophyceae</taxon>
        <taxon>Nostocales</taxon>
        <taxon>Tolypothrichaceae</taxon>
        <taxon>Hassallia</taxon>
    </lineage>
</organism>
<proteinExistence type="predicted"/>
<keyword evidence="4" id="KW-1185">Reference proteome</keyword>
<comment type="caution">
    <text evidence="3">The sequence shown here is derived from an EMBL/GenBank/DDBJ whole genome shotgun (WGS) entry which is preliminary data.</text>
</comment>
<dbReference type="RefSeq" id="WP_039747344.1">
    <property type="nucleotide sequence ID" value="NZ_JTCM02000132.1"/>
</dbReference>
<keyword evidence="1" id="KW-0472">Membrane</keyword>
<name>A0A846HIS8_9CYAN</name>
<feature type="domain" description="2TM" evidence="2">
    <location>
        <begin position="71"/>
        <end position="151"/>
    </location>
</feature>
<evidence type="ECO:0000313" key="3">
    <source>
        <dbReference type="EMBL" id="NEU76779.1"/>
    </source>
</evidence>
<feature type="transmembrane region" description="Helical" evidence="1">
    <location>
        <begin position="87"/>
        <end position="120"/>
    </location>
</feature>
<keyword evidence="1" id="KW-1133">Transmembrane helix</keyword>
<gene>
    <name evidence="3" type="ORF">PI95_030790</name>
</gene>
<evidence type="ECO:0000259" key="2">
    <source>
        <dbReference type="Pfam" id="PF13239"/>
    </source>
</evidence>
<dbReference type="Proteomes" id="UP000031549">
    <property type="component" value="Unassembled WGS sequence"/>
</dbReference>
<evidence type="ECO:0000313" key="4">
    <source>
        <dbReference type="Proteomes" id="UP000031549"/>
    </source>
</evidence>
<keyword evidence="1" id="KW-0812">Transmembrane</keyword>
<reference evidence="3 4" key="1">
    <citation type="journal article" date="2015" name="Genome Announc.">
        <title>Draft Genome Sequence of Cyanobacterium Hassallia byssoidea Strain VB512170, Isolated from Monuments in India.</title>
        <authorList>
            <person name="Singh D."/>
            <person name="Chandrababunaidu M.M."/>
            <person name="Panda A."/>
            <person name="Sen D."/>
            <person name="Bhattacharyya S."/>
            <person name="Adhikary S.P."/>
            <person name="Tripathy S."/>
        </authorList>
    </citation>
    <scope>NUCLEOTIDE SEQUENCE [LARGE SCALE GENOMIC DNA]</scope>
    <source>
        <strain evidence="3 4">VB512170</strain>
    </source>
</reference>
<dbReference type="Pfam" id="PF13239">
    <property type="entry name" value="2TM"/>
    <property type="match status" value="1"/>
</dbReference>
<accession>A0A846HIS8</accession>
<protein>
    <submittedName>
        <fullName evidence="3">2TM domain-containing protein</fullName>
    </submittedName>
</protein>
<evidence type="ECO:0000256" key="1">
    <source>
        <dbReference type="SAM" id="Phobius"/>
    </source>
</evidence>
<dbReference type="InterPro" id="IPR025698">
    <property type="entry name" value="2TM_dom"/>
</dbReference>
<dbReference type="AlphaFoldDB" id="A0A846HIS8"/>
<sequence length="165" mass="19506">MAASESKVTRFYNQEDVQQILHLAIARQANDKEKEFSYEQLLEIAAELEIPPESLKLAERDWLDKQGEMQQRQAFNIYRQRRFKKRFGNYAIVNSVLILVDLVGGGGLFWSLYILLFWGLGVAFDACNTYQTNSEEYEIAFQKWHRKHQLKQTFNTVWNKFFIKA</sequence>
<dbReference type="EMBL" id="JTCM02000132">
    <property type="protein sequence ID" value="NEU76779.1"/>
    <property type="molecule type" value="Genomic_DNA"/>
</dbReference>